<evidence type="ECO:0000313" key="3">
    <source>
        <dbReference type="Proteomes" id="UP000629619"/>
    </source>
</evidence>
<evidence type="ECO:0000256" key="1">
    <source>
        <dbReference type="SAM" id="MobiDB-lite"/>
    </source>
</evidence>
<protein>
    <submittedName>
        <fullName evidence="2">Uncharacterized protein</fullName>
    </submittedName>
</protein>
<organism evidence="2 3">
    <name type="scientific">Actinoplanes siamensis</name>
    <dbReference type="NCBI Taxonomy" id="1223317"/>
    <lineage>
        <taxon>Bacteria</taxon>
        <taxon>Bacillati</taxon>
        <taxon>Actinomycetota</taxon>
        <taxon>Actinomycetes</taxon>
        <taxon>Micromonosporales</taxon>
        <taxon>Micromonosporaceae</taxon>
        <taxon>Actinoplanes</taxon>
    </lineage>
</organism>
<sequence>MTPDRGTGTRRSRRPRTGADVTASDLTVELLRAFSAAYFCRAAATRRIRKPNRWYVRTAGTFV</sequence>
<name>A0A919TNQ3_9ACTN</name>
<dbReference type="AlphaFoldDB" id="A0A919TNQ3"/>
<reference evidence="2" key="1">
    <citation type="submission" date="2021-01" db="EMBL/GenBank/DDBJ databases">
        <title>Whole genome shotgun sequence of Actinoplanes siamensis NBRC 109076.</title>
        <authorList>
            <person name="Komaki H."/>
            <person name="Tamura T."/>
        </authorList>
    </citation>
    <scope>NUCLEOTIDE SEQUENCE</scope>
    <source>
        <strain evidence="2">NBRC 109076</strain>
    </source>
</reference>
<keyword evidence="3" id="KW-1185">Reference proteome</keyword>
<gene>
    <name evidence="2" type="ORF">Asi03nite_56930</name>
</gene>
<dbReference type="EMBL" id="BOMW01000059">
    <property type="protein sequence ID" value="GIF08155.1"/>
    <property type="molecule type" value="Genomic_DNA"/>
</dbReference>
<proteinExistence type="predicted"/>
<feature type="region of interest" description="Disordered" evidence="1">
    <location>
        <begin position="1"/>
        <end position="20"/>
    </location>
</feature>
<comment type="caution">
    <text evidence="2">The sequence shown here is derived from an EMBL/GenBank/DDBJ whole genome shotgun (WGS) entry which is preliminary data.</text>
</comment>
<accession>A0A919TNQ3</accession>
<evidence type="ECO:0000313" key="2">
    <source>
        <dbReference type="EMBL" id="GIF08155.1"/>
    </source>
</evidence>
<dbReference type="Proteomes" id="UP000629619">
    <property type="component" value="Unassembled WGS sequence"/>
</dbReference>